<dbReference type="HAMAP" id="MF_01984">
    <property type="entry name" value="ubiX_pad"/>
    <property type="match status" value="1"/>
</dbReference>
<feature type="domain" description="Flavoprotein" evidence="6">
    <location>
        <begin position="12"/>
        <end position="173"/>
    </location>
</feature>
<sequence length="200" mass="21450">MSSTLPPQFKQSITVAITGASGALYGLKILDLLRARGDTEIHLVVSSSGWLTLASECDLSKEEIEAKAHVVHSPKQVGNCIASGSYPSMGMVIAPCSMHTLAAVAHGLSNNLITRAADVVLKERRRLVLLPRETPLNLAHLRNMVSVTEMGGIVMPPVPALYQRPASIDAMVTDTAQHALQLLGLPNVQRNEWQGLKSNS</sequence>
<dbReference type="Gene3D" id="3.40.50.1950">
    <property type="entry name" value="Flavin prenyltransferase-like"/>
    <property type="match status" value="1"/>
</dbReference>
<feature type="binding site" evidence="5">
    <location>
        <begin position="19"/>
        <end position="21"/>
    </location>
    <ligand>
        <name>FMN</name>
        <dbReference type="ChEBI" id="CHEBI:58210"/>
    </ligand>
</feature>
<evidence type="ECO:0000256" key="5">
    <source>
        <dbReference type="HAMAP-Rule" id="MF_01984"/>
    </source>
</evidence>
<dbReference type="Pfam" id="PF02441">
    <property type="entry name" value="Flavoprotein"/>
    <property type="match status" value="1"/>
</dbReference>
<dbReference type="InterPro" id="IPR003382">
    <property type="entry name" value="Flavoprotein"/>
</dbReference>
<dbReference type="SUPFAM" id="SSF52507">
    <property type="entry name" value="Homo-oligomeric flavin-containing Cys decarboxylases, HFCD"/>
    <property type="match status" value="1"/>
</dbReference>
<dbReference type="PANTHER" id="PTHR43374:SF1">
    <property type="entry name" value="FLAVIN PRENYLTRANSFERASE PAD1, MITOCHONDRIAL"/>
    <property type="match status" value="1"/>
</dbReference>
<keyword evidence="3 5" id="KW-0288">FMN</keyword>
<protein>
    <recommendedName>
        <fullName evidence="5">Flavin prenyltransferase UbiX</fullName>
        <ecNumber evidence="5">2.5.1.129</ecNumber>
    </recommendedName>
</protein>
<feature type="binding site" evidence="5">
    <location>
        <position position="46"/>
    </location>
    <ligand>
        <name>FMN</name>
        <dbReference type="ChEBI" id="CHEBI:58210"/>
    </ligand>
</feature>
<feature type="binding site" evidence="5">
    <location>
        <begin position="97"/>
        <end position="100"/>
    </location>
    <ligand>
        <name>FMN</name>
        <dbReference type="ChEBI" id="CHEBI:58210"/>
    </ligand>
</feature>
<proteinExistence type="inferred from homology"/>
<keyword evidence="8" id="KW-1185">Reference proteome</keyword>
<evidence type="ECO:0000259" key="6">
    <source>
        <dbReference type="Pfam" id="PF02441"/>
    </source>
</evidence>
<dbReference type="Proteomes" id="UP000501130">
    <property type="component" value="Chromosome"/>
</dbReference>
<comment type="caution">
    <text evidence="5">Lacks conserved residue(s) required for the propagation of feature annotation.</text>
</comment>
<dbReference type="InterPro" id="IPR004507">
    <property type="entry name" value="UbiX-like"/>
</dbReference>
<dbReference type="NCBIfam" id="TIGR00421">
    <property type="entry name" value="ubiX_pad"/>
    <property type="match status" value="1"/>
</dbReference>
<dbReference type="EMBL" id="CP053084">
    <property type="protein sequence ID" value="QJR30630.1"/>
    <property type="molecule type" value="Genomic_DNA"/>
</dbReference>
<keyword evidence="2 5" id="KW-0285">Flavoprotein</keyword>
<dbReference type="EC" id="2.5.1.129" evidence="5"/>
<dbReference type="InterPro" id="IPR036551">
    <property type="entry name" value="Flavin_trans-like"/>
</dbReference>
<accession>A0ABX6N853</accession>
<keyword evidence="4 5" id="KW-0808">Transferase</keyword>
<evidence type="ECO:0000313" key="8">
    <source>
        <dbReference type="Proteomes" id="UP000501130"/>
    </source>
</evidence>
<dbReference type="NCBIfam" id="NF004685">
    <property type="entry name" value="PRK06029.1"/>
    <property type="match status" value="1"/>
</dbReference>
<evidence type="ECO:0000256" key="1">
    <source>
        <dbReference type="ARBA" id="ARBA00022602"/>
    </source>
</evidence>
<comment type="catalytic activity">
    <reaction evidence="5">
        <text>dimethylallyl phosphate + FMNH2 = prenylated FMNH2 + phosphate</text>
        <dbReference type="Rhea" id="RHEA:37743"/>
        <dbReference type="ChEBI" id="CHEBI:43474"/>
        <dbReference type="ChEBI" id="CHEBI:57618"/>
        <dbReference type="ChEBI" id="CHEBI:87467"/>
        <dbReference type="ChEBI" id="CHEBI:88052"/>
        <dbReference type="EC" id="2.5.1.129"/>
    </reaction>
</comment>
<keyword evidence="1 5" id="KW-0637">Prenyltransferase</keyword>
<reference evidence="7 8" key="1">
    <citation type="submission" date="2020-05" db="EMBL/GenBank/DDBJ databases">
        <title>Compete genome of Limnobacter sp. SAORIC-580.</title>
        <authorList>
            <person name="Song J."/>
            <person name="Cho J.-C."/>
        </authorList>
    </citation>
    <scope>NUCLEOTIDE SEQUENCE [LARGE SCALE GENOMIC DNA]</scope>
    <source>
        <strain evidence="7 8">SAORIC-580</strain>
    </source>
</reference>
<feature type="binding site" evidence="5">
    <location>
        <position position="132"/>
    </location>
    <ligand>
        <name>FMN</name>
        <dbReference type="ChEBI" id="CHEBI:58210"/>
    </ligand>
</feature>
<gene>
    <name evidence="5" type="primary">ubiX</name>
    <name evidence="7" type="ORF">HKT17_13450</name>
</gene>
<evidence type="ECO:0000313" key="7">
    <source>
        <dbReference type="EMBL" id="QJR30630.1"/>
    </source>
</evidence>
<comment type="function">
    <text evidence="5">Flavin prenyltransferase that catalyzes the synthesis of the prenylated FMN cofactor (prenyl-FMN) for 4-hydroxy-3-polyprenylbenzoic acid decarboxylase UbiD. The prenyltransferase is metal-independent and links a dimethylallyl moiety from dimethylallyl monophosphate (DMAP) to the flavin N5 and C6 atoms of FMN.</text>
</comment>
<evidence type="ECO:0000256" key="4">
    <source>
        <dbReference type="ARBA" id="ARBA00022679"/>
    </source>
</evidence>
<dbReference type="RefSeq" id="WP_171100732.1">
    <property type="nucleotide sequence ID" value="NZ_CP053084.1"/>
</dbReference>
<comment type="similarity">
    <text evidence="5">Belongs to the UbiX/PAD1 family.</text>
</comment>
<evidence type="ECO:0000256" key="2">
    <source>
        <dbReference type="ARBA" id="ARBA00022630"/>
    </source>
</evidence>
<organism evidence="7 8">
    <name type="scientific">Limnobacter profundi</name>
    <dbReference type="NCBI Taxonomy" id="2732163"/>
    <lineage>
        <taxon>Bacteria</taxon>
        <taxon>Pseudomonadati</taxon>
        <taxon>Pseudomonadota</taxon>
        <taxon>Betaproteobacteria</taxon>
        <taxon>Burkholderiales</taxon>
        <taxon>Burkholderiaceae</taxon>
        <taxon>Limnobacter</taxon>
    </lineage>
</organism>
<dbReference type="PANTHER" id="PTHR43374">
    <property type="entry name" value="FLAVIN PRENYLTRANSFERASE"/>
    <property type="match status" value="1"/>
</dbReference>
<feature type="binding site" evidence="5">
    <location>
        <position position="162"/>
    </location>
    <ligand>
        <name>dimethylallyl phosphate</name>
        <dbReference type="ChEBI" id="CHEBI:88052"/>
    </ligand>
</feature>
<name>A0ABX6N853_9BURK</name>
<evidence type="ECO:0000256" key="3">
    <source>
        <dbReference type="ARBA" id="ARBA00022643"/>
    </source>
</evidence>